<sequence length="603" mass="67678">MISLKRDFIHNGKAMMTIDKTGGFVRSELSEVQLQMLMSNVISGHLAMSMKEINQEITFHYDITGKKMLSQTARHEKLSLTGLFQLLLQITQTLLTCPQYMLDEQRYVLHEDYIFTTETLEKAKVYLCYIPAVLEKEAESIPIQLSQMMSRMMPYVKALEGTGIQRILQLCNDRDFQLGDLRELLNELLMSETGIGSKSSAKTDSAAGVSSSSSKDDHFQGESRPLINQPGDVISDLQRLHRPTPAPKPRQIPVLSSRSSESLGSSVPHSPLGRSPFERMDENKPDLALGSIPHPIFSMKDPLESSEYYSDEGQEKETEKPAKPIYYWLGGMLLASVLWRFLYMDEPTTIRLTMCLVLTIILAAAAYVLSTGKFAGLGKISSSSLFQQKDETDFPGKRGIFGGGNKNKEDAEPWRWNSPSKLAESDNEINIPFKQITSTSDSNFPFTAPKSLDNEEHETTDSYYESLRHSTQMLNSSHVQATVLLTDSESVSSLPGKSAVVTFKKGMLERQAPQTAPEQMELGTASFIIGRSQEVSQFVEEGKGTSRAHVEISKSKDQYYIKDLNSMNGTLLLDQPMIPYKEYPLEEGDFFIIAESKYTFRYV</sequence>
<dbReference type="Proteomes" id="UP000608071">
    <property type="component" value="Unassembled WGS sequence"/>
</dbReference>
<evidence type="ECO:0000313" key="4">
    <source>
        <dbReference type="EMBL" id="MBD7966575.1"/>
    </source>
</evidence>
<feature type="compositionally biased region" description="Basic and acidic residues" evidence="1">
    <location>
        <begin position="276"/>
        <end position="285"/>
    </location>
</feature>
<name>A0ABR8SSU7_9BACL</name>
<proteinExistence type="predicted"/>
<evidence type="ECO:0000256" key="1">
    <source>
        <dbReference type="SAM" id="MobiDB-lite"/>
    </source>
</evidence>
<organism evidence="4 5">
    <name type="scientific">Paenibacillus gallinarum</name>
    <dbReference type="NCBI Taxonomy" id="2762232"/>
    <lineage>
        <taxon>Bacteria</taxon>
        <taxon>Bacillati</taxon>
        <taxon>Bacillota</taxon>
        <taxon>Bacilli</taxon>
        <taxon>Bacillales</taxon>
        <taxon>Paenibacillaceae</taxon>
        <taxon>Paenibacillus</taxon>
    </lineage>
</organism>
<comment type="caution">
    <text evidence="4">The sequence shown here is derived from an EMBL/GenBank/DDBJ whole genome shotgun (WGS) entry which is preliminary data.</text>
</comment>
<dbReference type="Gene3D" id="2.60.200.20">
    <property type="match status" value="1"/>
</dbReference>
<dbReference type="Pfam" id="PF19909">
    <property type="entry name" value="DUF6382"/>
    <property type="match status" value="1"/>
</dbReference>
<dbReference type="SUPFAM" id="SSF49879">
    <property type="entry name" value="SMAD/FHA domain"/>
    <property type="match status" value="1"/>
</dbReference>
<dbReference type="RefSeq" id="WP_191797251.1">
    <property type="nucleotide sequence ID" value="NZ_JACSQL010000001.1"/>
</dbReference>
<dbReference type="InterPro" id="IPR000253">
    <property type="entry name" value="FHA_dom"/>
</dbReference>
<accession>A0ABR8SSU7</accession>
<evidence type="ECO:0000313" key="5">
    <source>
        <dbReference type="Proteomes" id="UP000608071"/>
    </source>
</evidence>
<keyword evidence="2" id="KW-1133">Transmembrane helix</keyword>
<keyword evidence="2" id="KW-0812">Transmembrane</keyword>
<keyword evidence="5" id="KW-1185">Reference proteome</keyword>
<feature type="transmembrane region" description="Helical" evidence="2">
    <location>
        <begin position="349"/>
        <end position="369"/>
    </location>
</feature>
<protein>
    <submittedName>
        <fullName evidence="4">FHA domain-containing protein</fullName>
    </submittedName>
</protein>
<dbReference type="CDD" id="cd00060">
    <property type="entry name" value="FHA"/>
    <property type="match status" value="1"/>
</dbReference>
<evidence type="ECO:0000256" key="2">
    <source>
        <dbReference type="SAM" id="Phobius"/>
    </source>
</evidence>
<dbReference type="SMART" id="SM00240">
    <property type="entry name" value="FHA"/>
    <property type="match status" value="1"/>
</dbReference>
<dbReference type="EMBL" id="JACSQL010000001">
    <property type="protein sequence ID" value="MBD7966575.1"/>
    <property type="molecule type" value="Genomic_DNA"/>
</dbReference>
<keyword evidence="2" id="KW-0472">Membrane</keyword>
<feature type="compositionally biased region" description="Low complexity" evidence="1">
    <location>
        <begin position="256"/>
        <end position="266"/>
    </location>
</feature>
<gene>
    <name evidence="4" type="ORF">H9647_00710</name>
</gene>
<reference evidence="4 5" key="1">
    <citation type="submission" date="2020-08" db="EMBL/GenBank/DDBJ databases">
        <title>A Genomic Blueprint of the Chicken Gut Microbiome.</title>
        <authorList>
            <person name="Gilroy R."/>
            <person name="Ravi A."/>
            <person name="Getino M."/>
            <person name="Pursley I."/>
            <person name="Horton D.L."/>
            <person name="Alikhan N.-F."/>
            <person name="Baker D."/>
            <person name="Gharbi K."/>
            <person name="Hall N."/>
            <person name="Watson M."/>
            <person name="Adriaenssens E.M."/>
            <person name="Foster-Nyarko E."/>
            <person name="Jarju S."/>
            <person name="Secka A."/>
            <person name="Antonio M."/>
            <person name="Oren A."/>
            <person name="Chaudhuri R."/>
            <person name="La Ragione R.M."/>
            <person name="Hildebrand F."/>
            <person name="Pallen M.J."/>
        </authorList>
    </citation>
    <scope>NUCLEOTIDE SEQUENCE [LARGE SCALE GENOMIC DNA]</scope>
    <source>
        <strain evidence="4 5">Sa2BVA9</strain>
    </source>
</reference>
<feature type="transmembrane region" description="Helical" evidence="2">
    <location>
        <begin position="325"/>
        <end position="343"/>
    </location>
</feature>
<dbReference type="PROSITE" id="PS50006">
    <property type="entry name" value="FHA_DOMAIN"/>
    <property type="match status" value="1"/>
</dbReference>
<feature type="region of interest" description="Disordered" evidence="1">
    <location>
        <begin position="195"/>
        <end position="291"/>
    </location>
</feature>
<dbReference type="InterPro" id="IPR045962">
    <property type="entry name" value="DUF6382"/>
</dbReference>
<evidence type="ECO:0000259" key="3">
    <source>
        <dbReference type="PROSITE" id="PS50006"/>
    </source>
</evidence>
<dbReference type="InterPro" id="IPR008984">
    <property type="entry name" value="SMAD_FHA_dom_sf"/>
</dbReference>
<feature type="domain" description="FHA" evidence="3">
    <location>
        <begin position="527"/>
        <end position="577"/>
    </location>
</feature>
<dbReference type="Pfam" id="PF00498">
    <property type="entry name" value="FHA"/>
    <property type="match status" value="1"/>
</dbReference>